<dbReference type="AlphaFoldDB" id="A0A229RQQ1"/>
<sequence>MNTATNPNSRWLFPGRRSGLPMHPRSLGTLMTGLGIPITTARTAAIEHHVLTMTAPAVADALGYHPVTTAKMTSSLSECGVGR</sequence>
<organism evidence="1 2">
    <name type="scientific">Amycolatopsis alba DSM 44262</name>
    <dbReference type="NCBI Taxonomy" id="1125972"/>
    <lineage>
        <taxon>Bacteria</taxon>
        <taxon>Bacillati</taxon>
        <taxon>Actinomycetota</taxon>
        <taxon>Actinomycetes</taxon>
        <taxon>Pseudonocardiales</taxon>
        <taxon>Pseudonocardiaceae</taxon>
        <taxon>Amycolatopsis</taxon>
    </lineage>
</organism>
<dbReference type="EMBL" id="NMQU01000057">
    <property type="protein sequence ID" value="OXM48875.1"/>
    <property type="molecule type" value="Genomic_DNA"/>
</dbReference>
<reference evidence="1 2" key="1">
    <citation type="submission" date="2017-07" db="EMBL/GenBank/DDBJ databases">
        <title>Amycolatopsis alba DSM 44262 Genome sequencing and assembly.</title>
        <authorList>
            <person name="Kaur N."/>
            <person name="Mayilraj S."/>
        </authorList>
    </citation>
    <scope>NUCLEOTIDE SEQUENCE [LARGE SCALE GENOMIC DNA]</scope>
    <source>
        <strain evidence="1 2">DSM 44262</strain>
    </source>
</reference>
<dbReference type="OrthoDB" id="3405537at2"/>
<keyword evidence="2" id="KW-1185">Reference proteome</keyword>
<name>A0A229RQQ1_AMYAL</name>
<evidence type="ECO:0000313" key="2">
    <source>
        <dbReference type="Proteomes" id="UP000215563"/>
    </source>
</evidence>
<dbReference type="Proteomes" id="UP000215563">
    <property type="component" value="Unassembled WGS sequence"/>
</dbReference>
<protein>
    <submittedName>
        <fullName evidence="1">Uncharacterized protein</fullName>
    </submittedName>
</protein>
<proteinExistence type="predicted"/>
<comment type="caution">
    <text evidence="1">The sequence shown here is derived from an EMBL/GenBank/DDBJ whole genome shotgun (WGS) entry which is preliminary data.</text>
</comment>
<evidence type="ECO:0000313" key="1">
    <source>
        <dbReference type="EMBL" id="OXM48875.1"/>
    </source>
</evidence>
<gene>
    <name evidence="1" type="ORF">CFP75_20670</name>
</gene>
<accession>A0A229RQQ1</accession>